<proteinExistence type="predicted"/>
<sequence length="132" mass="13868">MAADSEAVCGPHGRMAGSKNKPKPPIIIITRDWASWRLAGSGEVDHLLGQATGAGGGLAGALIASGPVVVMAATFMNATFSQLLLGGVDKAGTPPNGHYHNCHHQHHLHHHVDGADYWAVMLNLLTNRTLLL</sequence>
<dbReference type="AlphaFoldDB" id="A0AAD3SL01"/>
<protein>
    <submittedName>
        <fullName evidence="2">Uncharacterized protein</fullName>
    </submittedName>
</protein>
<dbReference type="GO" id="GO:0010228">
    <property type="term" value="P:vegetative to reproductive phase transition of meristem"/>
    <property type="evidence" value="ECO:0007669"/>
    <property type="project" value="TreeGrafter"/>
</dbReference>
<evidence type="ECO:0000313" key="2">
    <source>
        <dbReference type="EMBL" id="GMH12501.1"/>
    </source>
</evidence>
<name>A0AAD3SL01_NEPGR</name>
<comment type="caution">
    <text evidence="2">The sequence shown here is derived from an EMBL/GenBank/DDBJ whole genome shotgun (WGS) entry which is preliminary data.</text>
</comment>
<keyword evidence="3" id="KW-1185">Reference proteome</keyword>
<dbReference type="PANTHER" id="PTHR31100">
    <property type="entry name" value="AT-HOOK MOTIF NUCLEAR-LOCALIZED PROTEIN 15"/>
    <property type="match status" value="1"/>
</dbReference>
<accession>A0AAD3SL01</accession>
<dbReference type="InterPro" id="IPR014476">
    <property type="entry name" value="AHL15-29"/>
</dbReference>
<dbReference type="Proteomes" id="UP001279734">
    <property type="component" value="Unassembled WGS sequence"/>
</dbReference>
<dbReference type="EMBL" id="BSYO01000012">
    <property type="protein sequence ID" value="GMH12501.1"/>
    <property type="molecule type" value="Genomic_DNA"/>
</dbReference>
<gene>
    <name evidence="2" type="ORF">Nepgr_014342</name>
</gene>
<evidence type="ECO:0000313" key="3">
    <source>
        <dbReference type="Proteomes" id="UP001279734"/>
    </source>
</evidence>
<dbReference type="PANTHER" id="PTHR31100:SF48">
    <property type="entry name" value="AT-HOOK MOTIF NUCLEAR-LOCALIZED PROTEIN 16"/>
    <property type="match status" value="1"/>
</dbReference>
<dbReference type="GO" id="GO:0003680">
    <property type="term" value="F:minor groove of adenine-thymine-rich DNA binding"/>
    <property type="evidence" value="ECO:0007669"/>
    <property type="project" value="InterPro"/>
</dbReference>
<feature type="region of interest" description="Disordered" evidence="1">
    <location>
        <begin position="1"/>
        <end position="23"/>
    </location>
</feature>
<reference evidence="2" key="1">
    <citation type="submission" date="2023-05" db="EMBL/GenBank/DDBJ databases">
        <title>Nepenthes gracilis genome sequencing.</title>
        <authorList>
            <person name="Fukushima K."/>
        </authorList>
    </citation>
    <scope>NUCLEOTIDE SEQUENCE</scope>
    <source>
        <strain evidence="2">SING2019-196</strain>
    </source>
</reference>
<dbReference type="GO" id="GO:0005634">
    <property type="term" value="C:nucleus"/>
    <property type="evidence" value="ECO:0007669"/>
    <property type="project" value="TreeGrafter"/>
</dbReference>
<dbReference type="GO" id="GO:0003700">
    <property type="term" value="F:DNA-binding transcription factor activity"/>
    <property type="evidence" value="ECO:0007669"/>
    <property type="project" value="TreeGrafter"/>
</dbReference>
<organism evidence="2 3">
    <name type="scientific">Nepenthes gracilis</name>
    <name type="common">Slender pitcher plant</name>
    <dbReference type="NCBI Taxonomy" id="150966"/>
    <lineage>
        <taxon>Eukaryota</taxon>
        <taxon>Viridiplantae</taxon>
        <taxon>Streptophyta</taxon>
        <taxon>Embryophyta</taxon>
        <taxon>Tracheophyta</taxon>
        <taxon>Spermatophyta</taxon>
        <taxon>Magnoliopsida</taxon>
        <taxon>eudicotyledons</taxon>
        <taxon>Gunneridae</taxon>
        <taxon>Pentapetalae</taxon>
        <taxon>Caryophyllales</taxon>
        <taxon>Nepenthaceae</taxon>
        <taxon>Nepenthes</taxon>
    </lineage>
</organism>
<evidence type="ECO:0000256" key="1">
    <source>
        <dbReference type="SAM" id="MobiDB-lite"/>
    </source>
</evidence>